<dbReference type="PANTHER" id="PTHR12215">
    <property type="entry name" value="PHOSPHOPANTETHEINE TRANSFERASE"/>
    <property type="match status" value="1"/>
</dbReference>
<organism evidence="8 9">
    <name type="scientific">Momordica charantia</name>
    <name type="common">Bitter gourd</name>
    <name type="synonym">Balsam pear</name>
    <dbReference type="NCBI Taxonomy" id="3673"/>
    <lineage>
        <taxon>Eukaryota</taxon>
        <taxon>Viridiplantae</taxon>
        <taxon>Streptophyta</taxon>
        <taxon>Embryophyta</taxon>
        <taxon>Tracheophyta</taxon>
        <taxon>Spermatophyta</taxon>
        <taxon>Magnoliopsida</taxon>
        <taxon>eudicotyledons</taxon>
        <taxon>Gunneridae</taxon>
        <taxon>Pentapetalae</taxon>
        <taxon>rosids</taxon>
        <taxon>fabids</taxon>
        <taxon>Cucurbitales</taxon>
        <taxon>Cucurbitaceae</taxon>
        <taxon>Momordiceae</taxon>
        <taxon>Momordica</taxon>
    </lineage>
</organism>
<dbReference type="GO" id="GO:0005829">
    <property type="term" value="C:cytosol"/>
    <property type="evidence" value="ECO:0007669"/>
    <property type="project" value="TreeGrafter"/>
</dbReference>
<dbReference type="AlphaFoldDB" id="A0A6J1DAQ8"/>
<keyword evidence="8" id="KW-1185">Reference proteome</keyword>
<keyword evidence="5" id="KW-0460">Magnesium</keyword>
<dbReference type="Proteomes" id="UP000504603">
    <property type="component" value="Unplaced"/>
</dbReference>
<dbReference type="PANTHER" id="PTHR12215:SF15">
    <property type="entry name" value="4'-PHOSPHOPANTETHEINYL TRANSFERASE SUPERFAMILY-RELATED"/>
    <property type="match status" value="1"/>
</dbReference>
<keyword evidence="3" id="KW-0808">Transferase</keyword>
<reference evidence="9" key="1">
    <citation type="submission" date="2025-08" db="UniProtKB">
        <authorList>
            <consortium name="RefSeq"/>
        </authorList>
    </citation>
    <scope>IDENTIFICATION</scope>
    <source>
        <strain evidence="9">OHB3-1</strain>
    </source>
</reference>
<evidence type="ECO:0000313" key="8">
    <source>
        <dbReference type="Proteomes" id="UP000504603"/>
    </source>
</evidence>
<dbReference type="Gene3D" id="3.90.470.20">
    <property type="entry name" value="4'-phosphopantetheinyl transferase domain"/>
    <property type="match status" value="2"/>
</dbReference>
<dbReference type="GO" id="GO:0019878">
    <property type="term" value="P:lysine biosynthetic process via aminoadipic acid"/>
    <property type="evidence" value="ECO:0007669"/>
    <property type="project" value="TreeGrafter"/>
</dbReference>
<evidence type="ECO:0000256" key="5">
    <source>
        <dbReference type="ARBA" id="ARBA00022842"/>
    </source>
</evidence>
<dbReference type="SUPFAM" id="SSF56214">
    <property type="entry name" value="4'-phosphopantetheinyl transferase"/>
    <property type="match status" value="2"/>
</dbReference>
<proteinExistence type="predicted"/>
<feature type="domain" description="4'-phosphopantetheinyl transferase" evidence="6">
    <location>
        <begin position="167"/>
        <end position="251"/>
    </location>
</feature>
<dbReference type="InterPro" id="IPR004568">
    <property type="entry name" value="Ppantetheine-prot_Trfase_dom"/>
</dbReference>
<dbReference type="Pfam" id="PF01648">
    <property type="entry name" value="ACPS"/>
    <property type="match status" value="1"/>
</dbReference>
<dbReference type="Pfam" id="PF22624">
    <property type="entry name" value="AASDHPPT_N"/>
    <property type="match status" value="1"/>
</dbReference>
<comment type="cofactor">
    <cofactor evidence="1">
        <name>Mg(2+)</name>
        <dbReference type="ChEBI" id="CHEBI:18420"/>
    </cofactor>
</comment>
<dbReference type="RefSeq" id="XP_022150437.1">
    <property type="nucleotide sequence ID" value="XM_022294745.1"/>
</dbReference>
<evidence type="ECO:0000259" key="7">
    <source>
        <dbReference type="Pfam" id="PF22624"/>
    </source>
</evidence>
<dbReference type="NCBIfam" id="TIGR00556">
    <property type="entry name" value="pantethn_trn"/>
    <property type="match status" value="1"/>
</dbReference>
<gene>
    <name evidence="9" type="primary">LOC111018594</name>
</gene>
<dbReference type="InterPro" id="IPR055066">
    <property type="entry name" value="AASDHPPT_N"/>
</dbReference>
<dbReference type="FunFam" id="3.90.470.20:FF:000010">
    <property type="entry name" value="L-aminoadipate-semialdehyde dehydrogenase-phosphopantetheinyl transferase"/>
    <property type="match status" value="1"/>
</dbReference>
<keyword evidence="4" id="KW-0479">Metal-binding</keyword>
<feature type="domain" description="4'-phosphopantetheinyl transferase N-terminal" evidence="7">
    <location>
        <begin position="72"/>
        <end position="158"/>
    </location>
</feature>
<dbReference type="InterPro" id="IPR008278">
    <property type="entry name" value="4-PPantetheinyl_Trfase_dom"/>
</dbReference>
<dbReference type="EC" id="2.7.8.7" evidence="2"/>
<protein>
    <recommendedName>
        <fullName evidence="2">holo-[acyl-carrier-protein] synthase</fullName>
        <ecNumber evidence="2">2.7.8.7</ecNumber>
    </recommendedName>
</protein>
<dbReference type="InterPro" id="IPR050559">
    <property type="entry name" value="P-Pant_transferase_sf"/>
</dbReference>
<sequence>MTSINDRSYLQFSASMFPSLSRASTRTNMHCFPRSFATAASPIVPMQHPSKMEAHIWYILPDEVKSTRLQNQYLNILSPDEKENIMKMDGGELQKRALLARALVRTSISRYLTHCQIDPQALKFKKNMFGKPELDWQNSSEQCLPPLQFNISHTSSLIACGVTLNSSIGIDVEEKTRKIKNDIVAFAKRYFSPNEIEVLSAISDPESQRQEFIKLWTLKEAYVKALGRGFSANPFKTFTIQFNTTAGGSCLPGCITDDEASEISVESCDDPGNCSRDLTFALMELSGSHYAAVCLERDRNIRGEASSPMKLNVWRTIPYVEDECVSGTEAALPISGFA</sequence>
<evidence type="ECO:0000313" key="9">
    <source>
        <dbReference type="RefSeq" id="XP_022150437.1"/>
    </source>
</evidence>
<evidence type="ECO:0000256" key="2">
    <source>
        <dbReference type="ARBA" id="ARBA00013172"/>
    </source>
</evidence>
<dbReference type="GeneID" id="111018594"/>
<dbReference type="OrthoDB" id="26719at2759"/>
<evidence type="ECO:0000259" key="6">
    <source>
        <dbReference type="Pfam" id="PF01648"/>
    </source>
</evidence>
<dbReference type="GO" id="GO:0006633">
    <property type="term" value="P:fatty acid biosynthetic process"/>
    <property type="evidence" value="ECO:0007669"/>
    <property type="project" value="InterPro"/>
</dbReference>
<dbReference type="InterPro" id="IPR037143">
    <property type="entry name" value="4-PPantetheinyl_Trfase_dom_sf"/>
</dbReference>
<dbReference type="GO" id="GO:0000287">
    <property type="term" value="F:magnesium ion binding"/>
    <property type="evidence" value="ECO:0007669"/>
    <property type="project" value="InterPro"/>
</dbReference>
<evidence type="ECO:0000256" key="4">
    <source>
        <dbReference type="ARBA" id="ARBA00022723"/>
    </source>
</evidence>
<evidence type="ECO:0000256" key="1">
    <source>
        <dbReference type="ARBA" id="ARBA00001946"/>
    </source>
</evidence>
<dbReference type="GO" id="GO:0008897">
    <property type="term" value="F:holo-[acyl-carrier-protein] synthase activity"/>
    <property type="evidence" value="ECO:0007669"/>
    <property type="project" value="UniProtKB-EC"/>
</dbReference>
<evidence type="ECO:0000256" key="3">
    <source>
        <dbReference type="ARBA" id="ARBA00022679"/>
    </source>
</evidence>
<name>A0A6J1DAQ8_MOMCH</name>
<accession>A0A6J1DAQ8</accession>
<dbReference type="KEGG" id="mcha:111018594"/>